<feature type="transmembrane region" description="Helical" evidence="1">
    <location>
        <begin position="469"/>
        <end position="489"/>
    </location>
</feature>
<dbReference type="GO" id="GO:0005886">
    <property type="term" value="C:plasma membrane"/>
    <property type="evidence" value="ECO:0007669"/>
    <property type="project" value="TreeGrafter"/>
</dbReference>
<sequence>MRITDFAVRRPVTVVMVICIVLLLGGISLSRLAIDLYPDIKLPVAAVVTNYSGASPEEIEKLVTRPLEEILGTVNNVDQIVSESYAGTSLVVVWFDWGTDMDFATLQMREKIDFIKPFLPEDVESPKVLKMDPNMMPVVEAAVSGGRSQVELKRLVEDVIQNRLERLEGVATVYVSGGLTREIQVLVDPVKLQSYGLSLEQIKQTLRGENLNLSSGEIVEGKTELFVRTLGEFRNVEEIEKVLLPLPGGGSVYLKDVADVIDGYKEVDQITRVNGQPSIGVHVIKQSKTNTVQVAQRVKKELEKLKREMPDDIQIDIVSDQSRFIEQAIGRVAQNTIVGGIFAVLILFLFLRNLRSTLVIGIAIPISIISTFILIYFNNLTLNMMSLGGLALGVGMMVDSSIVILENIFRWRQEGHGREQAAVEGSNEVASAVVASTLTTIAVFLPIVFVEGIAAQLFRQLAMTVSFSLAASLLVSLTLVPMLSSRLLLVNDMHDSKRLGLRRAVDLVGNLLEALTERYRKTLQWSLRHRKAVVVLVAAALAGSFLLVPVVGMEFLPRMDTGEIAIDIELAKGSLLSETDEIATRVENIVKEIPEVKKVFTSVGSPADQMIGLGSAQAELARMRVMLVDKNQRSRSTEDVVEEIRRKVRDIPGADIDVRESDPRQAGGPTVAPISISIKGDELPVLMDLAAQVKEVVEQVPGTREVVSSITEGRPEMQLRIDRDRAARYGLNAAQIAAAVKTALKGDVVTRFRTGDDEIDVRVQLPAWARENLQDLKDLTVVSPLGFHVPLSEVVTFEKAAGPGKIDREDQVRVAKVESQISGRDLGSVVKDIQAELRDFPLPPGYTIEYGGENEEMRESFGSLLLALVLAIVLVYMVMASQFESLTHPFIIMFSMPTTFVGVVLGLALTGRNFSVPTFIGVIMLAGIVVNNAIVLVDYINTLRRRGLSRNEAILKAGPVRLRPILMTTLTTVLALLPTAAGIGTGSEAAAPMATAVVSGLTVSTVFTLVVVPVVYTLVDDLGAWLKRKIRRKTGSGSIALKP</sequence>
<keyword evidence="1" id="KW-1133">Transmembrane helix</keyword>
<feature type="transmembrane region" description="Helical" evidence="1">
    <location>
        <begin position="861"/>
        <end position="878"/>
    </location>
</feature>
<dbReference type="PANTHER" id="PTHR32063:SF0">
    <property type="entry name" value="SWARMING MOTILITY PROTEIN SWRC"/>
    <property type="match status" value="1"/>
</dbReference>
<dbReference type="InterPro" id="IPR027463">
    <property type="entry name" value="AcrB_DN_DC_subdom"/>
</dbReference>
<dbReference type="AlphaFoldDB" id="A0A1Z5HSD0"/>
<feature type="transmembrane region" description="Helical" evidence="1">
    <location>
        <begin position="916"/>
        <end position="941"/>
    </location>
</feature>
<dbReference type="Pfam" id="PF00873">
    <property type="entry name" value="ACR_tran"/>
    <property type="match status" value="1"/>
</dbReference>
<dbReference type="Proteomes" id="UP000197032">
    <property type="component" value="Unassembled WGS sequence"/>
</dbReference>
<gene>
    <name evidence="2" type="ORF">KKC1_15860</name>
</gene>
<dbReference type="SUPFAM" id="SSF82693">
    <property type="entry name" value="Multidrug efflux transporter AcrB pore domain, PN1, PN2, PC1 and PC2 subdomains"/>
    <property type="match status" value="3"/>
</dbReference>
<feature type="transmembrane region" description="Helical" evidence="1">
    <location>
        <begin position="996"/>
        <end position="1019"/>
    </location>
</feature>
<feature type="transmembrane region" description="Helical" evidence="1">
    <location>
        <begin position="332"/>
        <end position="351"/>
    </location>
</feature>
<keyword evidence="1" id="KW-0812">Transmembrane</keyword>
<dbReference type="PRINTS" id="PR00702">
    <property type="entry name" value="ACRIFLAVINRP"/>
</dbReference>
<feature type="transmembrane region" description="Helical" evidence="1">
    <location>
        <begin position="429"/>
        <end position="449"/>
    </location>
</feature>
<organism evidence="2 3">
    <name type="scientific">Calderihabitans maritimus</name>
    <dbReference type="NCBI Taxonomy" id="1246530"/>
    <lineage>
        <taxon>Bacteria</taxon>
        <taxon>Bacillati</taxon>
        <taxon>Bacillota</taxon>
        <taxon>Clostridia</taxon>
        <taxon>Neomoorellales</taxon>
        <taxon>Calderihabitantaceae</taxon>
        <taxon>Calderihabitans</taxon>
    </lineage>
</organism>
<name>A0A1Z5HSD0_9FIRM</name>
<feature type="transmembrane region" description="Helical" evidence="1">
    <location>
        <begin position="389"/>
        <end position="409"/>
    </location>
</feature>
<proteinExistence type="predicted"/>
<reference evidence="3" key="1">
    <citation type="journal article" date="2017" name="Appl. Environ. Microbiol.">
        <title>Genomic analysis of Calderihabitans maritimus KKC1, a thermophilic hydrogenogenic carboxydotrophic bacterium isolated from marine sediment.</title>
        <authorList>
            <person name="Omae K."/>
            <person name="Yoneda Y."/>
            <person name="Fukuyama Y."/>
            <person name="Yoshida T."/>
            <person name="Sako Y."/>
        </authorList>
    </citation>
    <scope>NUCLEOTIDE SEQUENCE [LARGE SCALE GENOMIC DNA]</scope>
    <source>
        <strain evidence="3">KKC1</strain>
    </source>
</reference>
<dbReference type="Gene3D" id="3.30.2090.10">
    <property type="entry name" value="Multidrug efflux transporter AcrB TolC docking domain, DN and DC subdomains"/>
    <property type="match status" value="2"/>
</dbReference>
<dbReference type="GO" id="GO:0042910">
    <property type="term" value="F:xenobiotic transmembrane transporter activity"/>
    <property type="evidence" value="ECO:0007669"/>
    <property type="project" value="TreeGrafter"/>
</dbReference>
<dbReference type="PANTHER" id="PTHR32063">
    <property type="match status" value="1"/>
</dbReference>
<feature type="transmembrane region" description="Helical" evidence="1">
    <location>
        <begin position="890"/>
        <end position="910"/>
    </location>
</feature>
<dbReference type="Gene3D" id="3.30.70.1440">
    <property type="entry name" value="Multidrug efflux transporter AcrB pore domain"/>
    <property type="match status" value="1"/>
</dbReference>
<feature type="transmembrane region" description="Helical" evidence="1">
    <location>
        <begin position="358"/>
        <end position="377"/>
    </location>
</feature>
<dbReference type="RefSeq" id="WP_088553791.1">
    <property type="nucleotide sequence ID" value="NZ_BDGJ01000079.1"/>
</dbReference>
<dbReference type="Gene3D" id="1.20.1640.10">
    <property type="entry name" value="Multidrug efflux transporter AcrB transmembrane domain"/>
    <property type="match status" value="2"/>
</dbReference>
<dbReference type="InterPro" id="IPR001036">
    <property type="entry name" value="Acrflvin-R"/>
</dbReference>
<feature type="transmembrane region" description="Helical" evidence="1">
    <location>
        <begin position="12"/>
        <end position="34"/>
    </location>
</feature>
<feature type="transmembrane region" description="Helical" evidence="1">
    <location>
        <begin position="532"/>
        <end position="552"/>
    </location>
</feature>
<accession>A0A1Z5HSD0</accession>
<comment type="caution">
    <text evidence="2">The sequence shown here is derived from an EMBL/GenBank/DDBJ whole genome shotgun (WGS) entry which is preliminary data.</text>
</comment>
<dbReference type="SUPFAM" id="SSF82714">
    <property type="entry name" value="Multidrug efflux transporter AcrB TolC docking domain, DN and DC subdomains"/>
    <property type="match status" value="2"/>
</dbReference>
<dbReference type="Gene3D" id="3.30.70.1430">
    <property type="entry name" value="Multidrug efflux transporter AcrB pore domain"/>
    <property type="match status" value="2"/>
</dbReference>
<dbReference type="EMBL" id="BDGJ01000079">
    <property type="protein sequence ID" value="GAW92432.1"/>
    <property type="molecule type" value="Genomic_DNA"/>
</dbReference>
<feature type="transmembrane region" description="Helical" evidence="1">
    <location>
        <begin position="962"/>
        <end position="984"/>
    </location>
</feature>
<protein>
    <submittedName>
        <fullName evidence="2">Acriflavin resistance protein</fullName>
    </submittedName>
</protein>
<dbReference type="SUPFAM" id="SSF82866">
    <property type="entry name" value="Multidrug efflux transporter AcrB transmembrane domain"/>
    <property type="match status" value="2"/>
</dbReference>
<dbReference type="Gene3D" id="3.30.70.1320">
    <property type="entry name" value="Multidrug efflux transporter AcrB pore domain like"/>
    <property type="match status" value="1"/>
</dbReference>
<evidence type="ECO:0000256" key="1">
    <source>
        <dbReference type="SAM" id="Phobius"/>
    </source>
</evidence>
<evidence type="ECO:0000313" key="2">
    <source>
        <dbReference type="EMBL" id="GAW92432.1"/>
    </source>
</evidence>
<evidence type="ECO:0000313" key="3">
    <source>
        <dbReference type="Proteomes" id="UP000197032"/>
    </source>
</evidence>
<dbReference type="OrthoDB" id="9757876at2"/>
<keyword evidence="3" id="KW-1185">Reference proteome</keyword>
<keyword evidence="1" id="KW-0472">Membrane</keyword>